<keyword evidence="2" id="KW-1133">Transmembrane helix</keyword>
<evidence type="ECO:0000256" key="2">
    <source>
        <dbReference type="SAM" id="Phobius"/>
    </source>
</evidence>
<comment type="caution">
    <text evidence="3">The sequence shown here is derived from an EMBL/GenBank/DDBJ whole genome shotgun (WGS) entry which is preliminary data.</text>
</comment>
<keyword evidence="2" id="KW-0472">Membrane</keyword>
<evidence type="ECO:0000313" key="3">
    <source>
        <dbReference type="EMBL" id="KAF0301162.1"/>
    </source>
</evidence>
<organism evidence="3 4">
    <name type="scientific">Amphibalanus amphitrite</name>
    <name type="common">Striped barnacle</name>
    <name type="synonym">Balanus amphitrite</name>
    <dbReference type="NCBI Taxonomy" id="1232801"/>
    <lineage>
        <taxon>Eukaryota</taxon>
        <taxon>Metazoa</taxon>
        <taxon>Ecdysozoa</taxon>
        <taxon>Arthropoda</taxon>
        <taxon>Crustacea</taxon>
        <taxon>Multicrustacea</taxon>
        <taxon>Cirripedia</taxon>
        <taxon>Thoracica</taxon>
        <taxon>Thoracicalcarea</taxon>
        <taxon>Balanomorpha</taxon>
        <taxon>Balanoidea</taxon>
        <taxon>Balanidae</taxon>
        <taxon>Amphibalaninae</taxon>
        <taxon>Amphibalanus</taxon>
    </lineage>
</organism>
<accession>A0A6A4WE49</accession>
<protein>
    <submittedName>
        <fullName evidence="3">Uncharacterized protein</fullName>
    </submittedName>
</protein>
<gene>
    <name evidence="3" type="ORF">FJT64_026478</name>
</gene>
<feature type="compositionally biased region" description="Basic and acidic residues" evidence="1">
    <location>
        <begin position="7"/>
        <end position="19"/>
    </location>
</feature>
<proteinExistence type="predicted"/>
<feature type="transmembrane region" description="Helical" evidence="2">
    <location>
        <begin position="165"/>
        <end position="185"/>
    </location>
</feature>
<dbReference type="Proteomes" id="UP000440578">
    <property type="component" value="Unassembled WGS sequence"/>
</dbReference>
<evidence type="ECO:0000256" key="1">
    <source>
        <dbReference type="SAM" id="MobiDB-lite"/>
    </source>
</evidence>
<dbReference type="EMBL" id="VIIS01001193">
    <property type="protein sequence ID" value="KAF0301162.1"/>
    <property type="molecule type" value="Genomic_DNA"/>
</dbReference>
<reference evidence="3 4" key="1">
    <citation type="submission" date="2019-07" db="EMBL/GenBank/DDBJ databases">
        <title>Draft genome assembly of a fouling barnacle, Amphibalanus amphitrite (Darwin, 1854): The first reference genome for Thecostraca.</title>
        <authorList>
            <person name="Kim W."/>
        </authorList>
    </citation>
    <scope>NUCLEOTIDE SEQUENCE [LARGE SCALE GENOMIC DNA]</scope>
    <source>
        <strain evidence="3">SNU_AA5</strain>
        <tissue evidence="3">Soma without cirri and trophi</tissue>
    </source>
</reference>
<feature type="region of interest" description="Disordered" evidence="1">
    <location>
        <begin position="1"/>
        <end position="67"/>
    </location>
</feature>
<name>A0A6A4WE49_AMPAM</name>
<dbReference type="AlphaFoldDB" id="A0A6A4WE49"/>
<keyword evidence="4" id="KW-1185">Reference proteome</keyword>
<sequence>MPVKAVSDSDRCVAGKDGGRNTPPSPPAAHRPVVPRIVYESSRRSALGHSTPGPQRTGSAEFERRRPSAPAYLVAPPRHAEPMRRASAQADSVWTASTSCGYGSRGSSELGSGASLHALAERLAQPLPSRRCSLLDDRTRRLSRFADESVGLAGAAAAKRRARRLVAGVGLLILVTAVALIGFSLTMSSRIDELSQ</sequence>
<evidence type="ECO:0000313" key="4">
    <source>
        <dbReference type="Proteomes" id="UP000440578"/>
    </source>
</evidence>
<keyword evidence="2" id="KW-0812">Transmembrane</keyword>